<accession>A0ACC2U8E0</accession>
<gene>
    <name evidence="1" type="primary">HSF1_4</name>
    <name evidence="1" type="ORF">DSO57_1038940</name>
</gene>
<reference evidence="1" key="1">
    <citation type="submission" date="2022-04" db="EMBL/GenBank/DDBJ databases">
        <title>Genome of the entomopathogenic fungus Entomophthora muscae.</title>
        <authorList>
            <person name="Elya C."/>
            <person name="Lovett B.R."/>
            <person name="Lee E."/>
            <person name="Macias A.M."/>
            <person name="Hajek A.E."/>
            <person name="De Bivort B.L."/>
            <person name="Kasson M.T."/>
            <person name="De Fine Licht H.H."/>
            <person name="Stajich J.E."/>
        </authorList>
    </citation>
    <scope>NUCLEOTIDE SEQUENCE</scope>
    <source>
        <strain evidence="1">Berkeley</strain>
    </source>
</reference>
<organism evidence="1 2">
    <name type="scientific">Entomophthora muscae</name>
    <dbReference type="NCBI Taxonomy" id="34485"/>
    <lineage>
        <taxon>Eukaryota</taxon>
        <taxon>Fungi</taxon>
        <taxon>Fungi incertae sedis</taxon>
        <taxon>Zoopagomycota</taxon>
        <taxon>Entomophthoromycotina</taxon>
        <taxon>Entomophthoromycetes</taxon>
        <taxon>Entomophthorales</taxon>
        <taxon>Entomophthoraceae</taxon>
        <taxon>Entomophthora</taxon>
    </lineage>
</organism>
<dbReference type="Proteomes" id="UP001165960">
    <property type="component" value="Unassembled WGS sequence"/>
</dbReference>
<evidence type="ECO:0000313" key="1">
    <source>
        <dbReference type="EMBL" id="KAJ9083016.1"/>
    </source>
</evidence>
<dbReference type="EMBL" id="QTSX02001265">
    <property type="protein sequence ID" value="KAJ9083016.1"/>
    <property type="molecule type" value="Genomic_DNA"/>
</dbReference>
<protein>
    <submittedName>
        <fullName evidence="1">Stress-responsive transcription factor hsf1</fullName>
    </submittedName>
</protein>
<name>A0ACC2U8E0_9FUNG</name>
<evidence type="ECO:0000313" key="2">
    <source>
        <dbReference type="Proteomes" id="UP001165960"/>
    </source>
</evidence>
<proteinExistence type="predicted"/>
<comment type="caution">
    <text evidence="1">The sequence shown here is derived from an EMBL/GenBank/DDBJ whole genome shotgun (WGS) entry which is preliminary data.</text>
</comment>
<keyword evidence="2" id="KW-1185">Reference proteome</keyword>
<sequence length="190" mass="22291">MSKISPFINSLFRLLSDPSYRNAISWDPNGAGFIIHNIGFFETNLMKQNFKNTTIASFFRQLNLYGFKRTSDGRKFRGRGRDNWCRFYHEHFSPGNTEDLPLIKRIYSGKKPTTSPTPPVKRELSESHQIFELYSCDSRVNANPPPMAYFPPMYPIWLPFPDLNPYFPSNEFQFTPPFPFITFNQNNMHE</sequence>